<organism evidence="18 19">
    <name type="scientific">Pichia sorbitophila (strain ATCC MYA-4447 / BCRC 22081 / CBS 7064 / NBRC 10061 / NRRL Y-12695)</name>
    <name type="common">Hybrid yeast</name>
    <dbReference type="NCBI Taxonomy" id="559304"/>
    <lineage>
        <taxon>Eukaryota</taxon>
        <taxon>Fungi</taxon>
        <taxon>Dikarya</taxon>
        <taxon>Ascomycota</taxon>
        <taxon>Saccharomycotina</taxon>
        <taxon>Pichiomycetes</taxon>
        <taxon>Debaryomycetaceae</taxon>
        <taxon>Millerozyma</taxon>
    </lineage>
</organism>
<accession>G8Y7X4</accession>
<dbReference type="InterPro" id="IPR001433">
    <property type="entry name" value="OxRdtase_FAD/NAD-bd"/>
</dbReference>
<feature type="binding site" evidence="14">
    <location>
        <position position="129"/>
    </location>
    <ligand>
        <name>FAD</name>
        <dbReference type="ChEBI" id="CHEBI:57692"/>
    </ligand>
</feature>
<dbReference type="PROSITE" id="PS51384">
    <property type="entry name" value="FAD_FR"/>
    <property type="match status" value="1"/>
</dbReference>
<evidence type="ECO:0000313" key="19">
    <source>
        <dbReference type="Proteomes" id="UP000005222"/>
    </source>
</evidence>
<dbReference type="InParanoid" id="G8Y7X4"/>
<keyword evidence="5" id="KW-0812">Transmembrane</keyword>
<feature type="domain" description="FAD-binding FR-type" evidence="16">
    <location>
        <begin position="49"/>
        <end position="153"/>
    </location>
</feature>
<feature type="binding site" evidence="14">
    <location>
        <position position="127"/>
    </location>
    <ligand>
        <name>FAD</name>
        <dbReference type="ChEBI" id="CHEBI:57692"/>
    </ligand>
</feature>
<sequence>MSFAELFTRRLTNPRFLFPVLATAGSIGLAYRYSSTIQNESGKTFTGGDEWIDLKLAKSWSTTKNTKHFVFELPNKDDVSGLITASCLLTKYVTPKGNNVIRPYTPTSDIEEKGYIELVIKKYDEGKMSSHIHSLNVNDTLSFKGPIVKWKWEPNQYNSISLIGGGTGITPLYQLMHEITKNPEDKTKVNLYYGNLTEDDILLKPELDSIADKHKDQVKIVYFVDKATDSWKGETGYISKDYLSKVLPPPSSKDHKIFVCGPPGMYKALSGMKNSPTDQGEVTGALADLGYTKEHVYKF</sequence>
<evidence type="ECO:0000256" key="10">
    <source>
        <dbReference type="ARBA" id="ARBA00023027"/>
    </source>
</evidence>
<evidence type="ECO:0000256" key="13">
    <source>
        <dbReference type="ARBA" id="ARBA00047682"/>
    </source>
</evidence>
<dbReference type="Pfam" id="PF00175">
    <property type="entry name" value="NAD_binding_1"/>
    <property type="match status" value="1"/>
</dbReference>
<dbReference type="InterPro" id="IPR008333">
    <property type="entry name" value="Cbr1-like_FAD-bd_dom"/>
</dbReference>
<name>G8Y7X4_PICSO</name>
<reference evidence="19" key="2">
    <citation type="journal article" date="2012" name="G3 (Bethesda)">
        <title>Pichia sorbitophila, an interspecies yeast hybrid reveals early steps of genome resolution following polyploidization.</title>
        <authorList>
            <person name="Leh Louis V."/>
            <person name="Despons L."/>
            <person name="Friedrich A."/>
            <person name="Martin T."/>
            <person name="Durrens P."/>
            <person name="Casaregola S."/>
            <person name="Neuveglise C."/>
            <person name="Fairhead C."/>
            <person name="Marck C."/>
            <person name="Cruz J.A."/>
            <person name="Straub M.L."/>
            <person name="Kugler V."/>
            <person name="Sacerdot C."/>
            <person name="Uzunov Z."/>
            <person name="Thierry A."/>
            <person name="Weiss S."/>
            <person name="Bleykasten C."/>
            <person name="De Montigny J."/>
            <person name="Jacques N."/>
            <person name="Jung P."/>
            <person name="Lemaire M."/>
            <person name="Mallet S."/>
            <person name="Morel G."/>
            <person name="Richard G.F."/>
            <person name="Sarkar A."/>
            <person name="Savel G."/>
            <person name="Schacherer J."/>
            <person name="Seret M.L."/>
            <person name="Talla E."/>
            <person name="Samson G."/>
            <person name="Jubin C."/>
            <person name="Poulain J."/>
            <person name="Vacherie B."/>
            <person name="Barbe V."/>
            <person name="Pelletier E."/>
            <person name="Sherman D.J."/>
            <person name="Westhof E."/>
            <person name="Weissenbach J."/>
            <person name="Baret P.V."/>
            <person name="Wincker P."/>
            <person name="Gaillardin C."/>
            <person name="Dujon B."/>
            <person name="Souciet J.L."/>
        </authorList>
    </citation>
    <scope>NUCLEOTIDE SEQUENCE [LARGE SCALE GENOMIC DNA]</scope>
    <source>
        <strain evidence="19">ATCC MYA-4447 / BCRC 22081 / CBS 7064 / NBRC 10061 / NRRL Y-12695</strain>
    </source>
</reference>
<evidence type="ECO:0000256" key="5">
    <source>
        <dbReference type="ARBA" id="ARBA00022692"/>
    </source>
</evidence>
<dbReference type="InterPro" id="IPR017927">
    <property type="entry name" value="FAD-bd_FR_type"/>
</dbReference>
<dbReference type="PANTHER" id="PTHR19370">
    <property type="entry name" value="NADH-CYTOCHROME B5 REDUCTASE"/>
    <property type="match status" value="1"/>
</dbReference>
<dbReference type="PRINTS" id="PR00406">
    <property type="entry name" value="CYTB5RDTASE"/>
</dbReference>
<dbReference type="FunFam" id="3.40.50.80:FF:000009">
    <property type="entry name" value="NADH-cytochrome b5 reductase"/>
    <property type="match status" value="1"/>
</dbReference>
<dbReference type="EMBL" id="FO082048">
    <property type="protein sequence ID" value="CCE84704.1"/>
    <property type="molecule type" value="Genomic_DNA"/>
</dbReference>
<evidence type="ECO:0000313" key="18">
    <source>
        <dbReference type="EMBL" id="CCE84704.1"/>
    </source>
</evidence>
<dbReference type="OrthoDB" id="432685at2759"/>
<evidence type="ECO:0000259" key="16">
    <source>
        <dbReference type="PROSITE" id="PS51384"/>
    </source>
</evidence>
<dbReference type="eggNOG" id="KOG0534">
    <property type="taxonomic scope" value="Eukaryota"/>
</dbReference>
<evidence type="ECO:0000256" key="8">
    <source>
        <dbReference type="ARBA" id="ARBA00022989"/>
    </source>
</evidence>
<evidence type="ECO:0000256" key="4">
    <source>
        <dbReference type="ARBA" id="ARBA00022630"/>
    </source>
</evidence>
<dbReference type="GO" id="GO:0090524">
    <property type="term" value="F:cytochrome-b5 reductase activity, acting on NADH"/>
    <property type="evidence" value="ECO:0007669"/>
    <property type="project" value="UniProtKB-EC"/>
</dbReference>
<keyword evidence="19" id="KW-1185">Reference proteome</keyword>
<keyword evidence="7 14" id="KW-0274">FAD</keyword>
<dbReference type="AlphaFoldDB" id="G8Y7X4"/>
<dbReference type="InterPro" id="IPR039261">
    <property type="entry name" value="FNR_nucleotide-bd"/>
</dbReference>
<dbReference type="InterPro" id="IPR001834">
    <property type="entry name" value="CBR-like"/>
</dbReference>
<feature type="binding site" evidence="14">
    <location>
        <position position="102"/>
    </location>
    <ligand>
        <name>FAD</name>
        <dbReference type="ChEBI" id="CHEBI:57692"/>
    </ligand>
</feature>
<dbReference type="GO" id="GO:0006696">
    <property type="term" value="P:ergosterol biosynthetic process"/>
    <property type="evidence" value="ECO:0007669"/>
    <property type="project" value="TreeGrafter"/>
</dbReference>
<evidence type="ECO:0000313" key="17">
    <source>
        <dbReference type="EMBL" id="CCE83673.1"/>
    </source>
</evidence>
<dbReference type="GO" id="GO:0005741">
    <property type="term" value="C:mitochondrial outer membrane"/>
    <property type="evidence" value="ECO:0007669"/>
    <property type="project" value="UniProtKB-SubCell"/>
</dbReference>
<keyword evidence="11" id="KW-0496">Mitochondrion</keyword>
<keyword evidence="12" id="KW-0472">Membrane</keyword>
<dbReference type="Proteomes" id="UP000005222">
    <property type="component" value="Chromosome K"/>
</dbReference>
<dbReference type="PRINTS" id="PR00371">
    <property type="entry name" value="FPNCR"/>
</dbReference>
<keyword evidence="8" id="KW-1133">Transmembrane helix</keyword>
<dbReference type="InterPro" id="IPR001709">
    <property type="entry name" value="Flavoprot_Pyr_Nucl_cyt_Rdtase"/>
</dbReference>
<dbReference type="HOGENOM" id="CLU_003827_9_1_1"/>
<feature type="binding site" evidence="14">
    <location>
        <position position="128"/>
    </location>
    <ligand>
        <name>FAD</name>
        <dbReference type="ChEBI" id="CHEBI:57692"/>
    </ligand>
</feature>
<feature type="binding site" evidence="14">
    <location>
        <position position="104"/>
    </location>
    <ligand>
        <name>FAD</name>
        <dbReference type="ChEBI" id="CHEBI:57692"/>
    </ligand>
</feature>
<evidence type="ECO:0000256" key="9">
    <source>
        <dbReference type="ARBA" id="ARBA00023002"/>
    </source>
</evidence>
<dbReference type="CDD" id="cd06183">
    <property type="entry name" value="cyt_b5_reduct_like"/>
    <property type="match status" value="1"/>
</dbReference>
<evidence type="ECO:0000256" key="15">
    <source>
        <dbReference type="RuleBase" id="RU361226"/>
    </source>
</evidence>
<dbReference type="EMBL" id="FO082049">
    <property type="protein sequence ID" value="CCE83673.1"/>
    <property type="molecule type" value="Genomic_DNA"/>
</dbReference>
<dbReference type="SUPFAM" id="SSF52343">
    <property type="entry name" value="Ferredoxin reductase-like, C-terminal NADP-linked domain"/>
    <property type="match status" value="1"/>
</dbReference>
<feature type="binding site" evidence="14">
    <location>
        <position position="103"/>
    </location>
    <ligand>
        <name>FAD</name>
        <dbReference type="ChEBI" id="CHEBI:57692"/>
    </ligand>
</feature>
<dbReference type="Proteomes" id="UP000005222">
    <property type="component" value="Chromosome L"/>
</dbReference>
<evidence type="ECO:0000256" key="11">
    <source>
        <dbReference type="ARBA" id="ARBA00023128"/>
    </source>
</evidence>
<dbReference type="SUPFAM" id="SSF63380">
    <property type="entry name" value="Riboflavin synthase domain-like"/>
    <property type="match status" value="1"/>
</dbReference>
<gene>
    <name evidence="18" type="primary">Piso0_004258</name>
    <name evidence="17" type="ORF">GNLVRS01_PISO0K12924g</name>
    <name evidence="18" type="ORF">GNLVRS01_PISO0L12925g</name>
</gene>
<evidence type="ECO:0000256" key="1">
    <source>
        <dbReference type="ARBA" id="ARBA00001974"/>
    </source>
</evidence>
<dbReference type="FunCoup" id="G8Y7X4">
    <property type="interactions" value="545"/>
</dbReference>
<dbReference type="FunFam" id="2.40.30.10:FF:000032">
    <property type="entry name" value="NADH-cytochrome b5 reductase"/>
    <property type="match status" value="1"/>
</dbReference>
<keyword evidence="9 15" id="KW-0560">Oxidoreductase</keyword>
<comment type="catalytic activity">
    <reaction evidence="13 15">
        <text>2 Fe(III)-[cytochrome b5] + NADH = 2 Fe(II)-[cytochrome b5] + NAD(+) + H(+)</text>
        <dbReference type="Rhea" id="RHEA:46680"/>
        <dbReference type="Rhea" id="RHEA-COMP:10438"/>
        <dbReference type="Rhea" id="RHEA-COMP:10439"/>
        <dbReference type="ChEBI" id="CHEBI:15378"/>
        <dbReference type="ChEBI" id="CHEBI:29033"/>
        <dbReference type="ChEBI" id="CHEBI:29034"/>
        <dbReference type="ChEBI" id="CHEBI:57540"/>
        <dbReference type="ChEBI" id="CHEBI:57945"/>
        <dbReference type="EC" id="1.6.2.2"/>
    </reaction>
</comment>
<feature type="binding site" evidence="14">
    <location>
        <position position="119"/>
    </location>
    <ligand>
        <name>FAD</name>
        <dbReference type="ChEBI" id="CHEBI:57692"/>
    </ligand>
</feature>
<dbReference type="Gene3D" id="2.40.30.10">
    <property type="entry name" value="Translation factors"/>
    <property type="match status" value="1"/>
</dbReference>
<keyword evidence="4 14" id="KW-0285">Flavoprotein</keyword>
<keyword evidence="10 15" id="KW-0520">NAD</keyword>
<dbReference type="Gene3D" id="3.40.50.80">
    <property type="entry name" value="Nucleotide-binding domain of ferredoxin-NADP reductase (FNR) module"/>
    <property type="match status" value="1"/>
</dbReference>
<comment type="similarity">
    <text evidence="3 15">Belongs to the flavoprotein pyridine nucleotide cytochrome reductase family.</text>
</comment>
<dbReference type="STRING" id="559304.G8Y7X4"/>
<dbReference type="EC" id="1.6.2.2" evidence="15"/>
<keyword evidence="6" id="KW-1000">Mitochondrion outer membrane</keyword>
<evidence type="ECO:0000256" key="12">
    <source>
        <dbReference type="ARBA" id="ARBA00023136"/>
    </source>
</evidence>
<dbReference type="PANTHER" id="PTHR19370:SF171">
    <property type="entry name" value="NADH-CYTOCHROME B5 REDUCTASE 2"/>
    <property type="match status" value="1"/>
</dbReference>
<evidence type="ECO:0000256" key="2">
    <source>
        <dbReference type="ARBA" id="ARBA00004572"/>
    </source>
</evidence>
<dbReference type="InterPro" id="IPR017938">
    <property type="entry name" value="Riboflavin_synthase-like_b-brl"/>
</dbReference>
<comment type="subcellular location">
    <subcellularLocation>
        <location evidence="2">Mitochondrion outer membrane</location>
        <topology evidence="2">Single-pass membrane protein</topology>
    </subcellularLocation>
</comment>
<evidence type="ECO:0000256" key="3">
    <source>
        <dbReference type="ARBA" id="ARBA00006105"/>
    </source>
</evidence>
<evidence type="ECO:0000256" key="6">
    <source>
        <dbReference type="ARBA" id="ARBA00022787"/>
    </source>
</evidence>
<feature type="binding site" evidence="14">
    <location>
        <position position="121"/>
    </location>
    <ligand>
        <name>FAD</name>
        <dbReference type="ChEBI" id="CHEBI:57692"/>
    </ligand>
</feature>
<evidence type="ECO:0000256" key="14">
    <source>
        <dbReference type="PIRSR" id="PIRSR601834-1"/>
    </source>
</evidence>
<reference evidence="18" key="1">
    <citation type="submission" date="2011-10" db="EMBL/GenBank/DDBJ databases">
        <authorList>
            <person name="Genoscope - CEA"/>
        </authorList>
    </citation>
    <scope>NUCLEOTIDE SEQUENCE</scope>
</reference>
<dbReference type="Pfam" id="PF00970">
    <property type="entry name" value="FAD_binding_6"/>
    <property type="match status" value="1"/>
</dbReference>
<comment type="cofactor">
    <cofactor evidence="1 14 15">
        <name>FAD</name>
        <dbReference type="ChEBI" id="CHEBI:57692"/>
    </cofactor>
</comment>
<protein>
    <recommendedName>
        <fullName evidence="15">NADH-cytochrome b5 reductase</fullName>
        <ecNumber evidence="15">1.6.2.2</ecNumber>
    </recommendedName>
</protein>
<feature type="binding site" evidence="14">
    <location>
        <position position="170"/>
    </location>
    <ligand>
        <name>FAD</name>
        <dbReference type="ChEBI" id="CHEBI:57692"/>
    </ligand>
</feature>
<proteinExistence type="inferred from homology"/>
<evidence type="ECO:0000256" key="7">
    <source>
        <dbReference type="ARBA" id="ARBA00022827"/>
    </source>
</evidence>